<dbReference type="GO" id="GO:0004672">
    <property type="term" value="F:protein kinase activity"/>
    <property type="evidence" value="ECO:0007669"/>
    <property type="project" value="InterPro"/>
</dbReference>
<dbReference type="InterPro" id="IPR011009">
    <property type="entry name" value="Kinase-like_dom_sf"/>
</dbReference>
<protein>
    <recommendedName>
        <fullName evidence="1">Protein kinase domain-containing protein</fullName>
    </recommendedName>
</protein>
<reference evidence="2" key="1">
    <citation type="submission" date="2022-11" db="EMBL/GenBank/DDBJ databases">
        <title>Genome Sequence of Cubamyces cubensis.</title>
        <authorList>
            <person name="Buettner E."/>
        </authorList>
    </citation>
    <scope>NUCLEOTIDE SEQUENCE</scope>
    <source>
        <strain evidence="2">MPL-01</strain>
    </source>
</reference>
<evidence type="ECO:0000259" key="1">
    <source>
        <dbReference type="PROSITE" id="PS50011"/>
    </source>
</evidence>
<proteinExistence type="predicted"/>
<name>A0AAD7TIT0_9APHY</name>
<feature type="domain" description="Protein kinase" evidence="1">
    <location>
        <begin position="33"/>
        <end position="259"/>
    </location>
</feature>
<dbReference type="InterPro" id="IPR000719">
    <property type="entry name" value="Prot_kinase_dom"/>
</dbReference>
<organism evidence="2 3">
    <name type="scientific">Trametes cubensis</name>
    <dbReference type="NCBI Taxonomy" id="1111947"/>
    <lineage>
        <taxon>Eukaryota</taxon>
        <taxon>Fungi</taxon>
        <taxon>Dikarya</taxon>
        <taxon>Basidiomycota</taxon>
        <taxon>Agaricomycotina</taxon>
        <taxon>Agaricomycetes</taxon>
        <taxon>Polyporales</taxon>
        <taxon>Polyporaceae</taxon>
        <taxon>Trametes</taxon>
    </lineage>
</organism>
<accession>A0AAD7TIT0</accession>
<gene>
    <name evidence="2" type="ORF">ONZ51_g10990</name>
</gene>
<dbReference type="GO" id="GO:0005524">
    <property type="term" value="F:ATP binding"/>
    <property type="evidence" value="ECO:0007669"/>
    <property type="project" value="InterPro"/>
</dbReference>
<dbReference type="SUPFAM" id="SSF56112">
    <property type="entry name" value="Protein kinase-like (PK-like)"/>
    <property type="match status" value="1"/>
</dbReference>
<dbReference type="Proteomes" id="UP001215151">
    <property type="component" value="Unassembled WGS sequence"/>
</dbReference>
<dbReference type="PROSITE" id="PS50011">
    <property type="entry name" value="PROTEIN_KINASE_DOM"/>
    <property type="match status" value="1"/>
</dbReference>
<evidence type="ECO:0000313" key="2">
    <source>
        <dbReference type="EMBL" id="KAJ8462299.1"/>
    </source>
</evidence>
<evidence type="ECO:0000313" key="3">
    <source>
        <dbReference type="Proteomes" id="UP001215151"/>
    </source>
</evidence>
<keyword evidence="3" id="KW-1185">Reference proteome</keyword>
<comment type="caution">
    <text evidence="2">The sequence shown here is derived from an EMBL/GenBank/DDBJ whole genome shotgun (WGS) entry which is preliminary data.</text>
</comment>
<sequence length="259" mass="29592">MAPPTHKDSGELQVMFNWQTQYTFMQPSRLFPYTQVAIVGEAEKRTFHGAPLILTYDGAHCVYRATMVRRGTQDRNTTIPVDVALKWVAGKDRIERLKREAEVYEKMLGPVRGVAVPQYYGFFIGTVESTTVACMILEWCEGFPIDNVRELNRQRVIAATRLHEAGVFHGQLLDPRHFIPMRDGTLRIVDFSMAKAHKCPGSVPLSMDPNGDPRPTESCGELDVMESRFGVDAERHGRQLRWANGMYPELVRSFYYIYD</sequence>
<dbReference type="AlphaFoldDB" id="A0AAD7TIT0"/>
<dbReference type="EMBL" id="JAPEVG010000478">
    <property type="protein sequence ID" value="KAJ8462299.1"/>
    <property type="molecule type" value="Genomic_DNA"/>
</dbReference>